<dbReference type="Proteomes" id="UP001189429">
    <property type="component" value="Unassembled WGS sequence"/>
</dbReference>
<comment type="caution">
    <text evidence="2">The sequence shown here is derived from an EMBL/GenBank/DDBJ whole genome shotgun (WGS) entry which is preliminary data.</text>
</comment>
<dbReference type="EMBL" id="CAUYUJ010006002">
    <property type="protein sequence ID" value="CAK0815752.1"/>
    <property type="molecule type" value="Genomic_DNA"/>
</dbReference>
<feature type="region of interest" description="Disordered" evidence="1">
    <location>
        <begin position="1"/>
        <end position="20"/>
    </location>
</feature>
<feature type="region of interest" description="Disordered" evidence="1">
    <location>
        <begin position="370"/>
        <end position="393"/>
    </location>
</feature>
<feature type="compositionally biased region" description="Low complexity" evidence="1">
    <location>
        <begin position="285"/>
        <end position="306"/>
    </location>
</feature>
<evidence type="ECO:0000313" key="2">
    <source>
        <dbReference type="EMBL" id="CAK0815752.1"/>
    </source>
</evidence>
<reference evidence="2" key="1">
    <citation type="submission" date="2023-10" db="EMBL/GenBank/DDBJ databases">
        <authorList>
            <person name="Chen Y."/>
            <person name="Shah S."/>
            <person name="Dougan E. K."/>
            <person name="Thang M."/>
            <person name="Chan C."/>
        </authorList>
    </citation>
    <scope>NUCLEOTIDE SEQUENCE [LARGE SCALE GENOMIC DNA]</scope>
</reference>
<evidence type="ECO:0000313" key="3">
    <source>
        <dbReference type="Proteomes" id="UP001189429"/>
    </source>
</evidence>
<feature type="region of interest" description="Disordered" evidence="1">
    <location>
        <begin position="37"/>
        <end position="64"/>
    </location>
</feature>
<protein>
    <submittedName>
        <fullName evidence="2">Uncharacterized protein</fullName>
    </submittedName>
</protein>
<accession>A0ABN9RC11</accession>
<feature type="compositionally biased region" description="Acidic residues" evidence="1">
    <location>
        <begin position="371"/>
        <end position="384"/>
    </location>
</feature>
<sequence length="1093" mass="116963">MTPKRKRKDDPDDGGGPPPICGLRAISGPIFVSKGAGKGGYQIGPKQEFGLPPQPVDGKPPKKKPNIGCGICSEKTNAMETACTCGKCSGTHKFAFPFWGWDTLTDQYHSNEKVKAGFDNSHHILHKQGGVKPEMESEESVGEKSGLFQDTSGVIAYYKKPPSEIDMKPASIVDQSGALRNVFVQVSPDQPHTVVNIYRRRELHHSMLAMPTGRRLSPQQGAIHMQSLIENRCADLRALFNAPTHEDILGRIQDKATVEEIAAKNDAPKSRSSGSAPSSLPPSGPSSESVVALADGAAAAGPTEAASVHEATDPGEPRGPPASTLVKMNASALSQLGGSSPGGASSLRAAVSAVGGGGGSVVSSVKASSFDDGEAMGEGSEETDKETSWTTGRRRAMHNCRIHRLPAGKKAGHTVRRLRDNASKHTDDPDHSVASTWLNLAERCKVAGDQNAKIIRTMNGDELAKLADDIDKNVPRVPVGFQRALRERALEDWENGQEWGSKPGQAIAMCLPWPRESGDVDYVVKSECAARALALMILLVPEKAAKFKGYLCKITLSRFLRRGKDGRQRTVEFVAAAMGAIKAMPMTCEIEVDSAAAEVAAVLQLMCALGQQAEDALNLAAVGQLGKSKSTAVEGAVYAVVSNEPCWEVKLKDYLKFSPGVKKWRPIMSKHLAALQSEGPPTYKTPSSVAKDLPIIKAVLPEVEYSSFFQVSRGALGRFFEHIGARVNDGPREATDEFSDNVEALSQKAAAIFGFHSAWSEAVGAINSCRSRSAGKNLVVHFCGELGVFNLDILVYGLSQFDEAEGPGDLVPELPMQQLISFAKQAVEWVTKKRSNSLDVSRDPLFDSSLRRVSTASAWLEWSCVSPVGSGFKSFEQLVGRAKLAKTLVGAMATIVPRDPSGDFSDADAAAAPDHSVDAFLGLLTQCEALKEAPPEGDAAVVNGAFMGALAAESAMLLSESASVLLSKLKGGLLDRDWRDGVSPSIAFDALLDIAGDFLKGMPRDPLKAEVEFNIYVTNSAEVDLALARLQRAATTVLEYAVVYGASEIKGNAVVLKKYLTTVEKNRQSWGVEKLFEPVQLAMDKGIAMQNFM</sequence>
<proteinExistence type="predicted"/>
<keyword evidence="3" id="KW-1185">Reference proteome</keyword>
<name>A0ABN9RC11_9DINO</name>
<gene>
    <name evidence="2" type="ORF">PCOR1329_LOCUS18934</name>
</gene>
<organism evidence="2 3">
    <name type="scientific">Prorocentrum cordatum</name>
    <dbReference type="NCBI Taxonomy" id="2364126"/>
    <lineage>
        <taxon>Eukaryota</taxon>
        <taxon>Sar</taxon>
        <taxon>Alveolata</taxon>
        <taxon>Dinophyceae</taxon>
        <taxon>Prorocentrales</taxon>
        <taxon>Prorocentraceae</taxon>
        <taxon>Prorocentrum</taxon>
    </lineage>
</organism>
<feature type="region of interest" description="Disordered" evidence="1">
    <location>
        <begin position="264"/>
        <end position="324"/>
    </location>
</feature>
<evidence type="ECO:0000256" key="1">
    <source>
        <dbReference type="SAM" id="MobiDB-lite"/>
    </source>
</evidence>